<evidence type="ECO:0000256" key="1">
    <source>
        <dbReference type="SAM" id="MobiDB-lite"/>
    </source>
</evidence>
<dbReference type="Proteomes" id="UP001241472">
    <property type="component" value="Unassembled WGS sequence"/>
</dbReference>
<comment type="caution">
    <text evidence="2">The sequence shown here is derived from an EMBL/GenBank/DDBJ whole genome shotgun (WGS) entry which is preliminary data.</text>
</comment>
<accession>A0ABT9Q1M0</accession>
<dbReference type="RefSeq" id="WP_306840116.1">
    <property type="nucleotide sequence ID" value="NZ_JAUSRF010000031.1"/>
</dbReference>
<feature type="compositionally biased region" description="Gly residues" evidence="1">
    <location>
        <begin position="264"/>
        <end position="282"/>
    </location>
</feature>
<feature type="region of interest" description="Disordered" evidence="1">
    <location>
        <begin position="181"/>
        <end position="215"/>
    </location>
</feature>
<protein>
    <recommendedName>
        <fullName evidence="4">Collagen-like protein</fullName>
    </recommendedName>
</protein>
<name>A0ABT9Q1M0_9HYPH</name>
<evidence type="ECO:0000313" key="3">
    <source>
        <dbReference type="Proteomes" id="UP001241472"/>
    </source>
</evidence>
<feature type="region of interest" description="Disordered" evidence="1">
    <location>
        <begin position="1"/>
        <end position="20"/>
    </location>
</feature>
<proteinExistence type="predicted"/>
<sequence length="374" mass="38819">MEQGVRKPGSASAWPRPKRDRSCDPFALPLPRYSGPQCSGHLEMPQDALAHMDKVVTFLGFDAEKTRWTWIDTARHGKSIRLSWVEDRSYHSPAETWRHLRVRFVYDHIVLREGATLELETPFGDPLEIYVHKLTMMAGARIVINGGATVLSVGQWVGLKEASSQDLPAIELVSAAGRPGHVGSAGADGSAGCRDVPQGDPASGGASGAPGLNGDPLRNCAVSVHTMTGYGRLRIEPGAGGAGAAGQPGGNGGRGGTIAFFKIGPGGNGGDGGDGGDGGRGGDAASVRLDFRRRQQNSDVVFEILAGRGGPGGAAGAAGAGGLGWPDGLDGRHGRPGQQGMEGRPPDIFWVHRWDADETPAVPAPAPLSEAVSI</sequence>
<dbReference type="EMBL" id="JAUSRF010000031">
    <property type="protein sequence ID" value="MDP9840616.1"/>
    <property type="molecule type" value="Genomic_DNA"/>
</dbReference>
<gene>
    <name evidence="2" type="ORF">J2T09_005404</name>
</gene>
<keyword evidence="3" id="KW-1185">Reference proteome</keyword>
<feature type="region of interest" description="Disordered" evidence="1">
    <location>
        <begin position="263"/>
        <end position="284"/>
    </location>
</feature>
<organism evidence="2 3">
    <name type="scientific">Neorhizobium huautlense</name>
    <dbReference type="NCBI Taxonomy" id="67774"/>
    <lineage>
        <taxon>Bacteria</taxon>
        <taxon>Pseudomonadati</taxon>
        <taxon>Pseudomonadota</taxon>
        <taxon>Alphaproteobacteria</taxon>
        <taxon>Hyphomicrobiales</taxon>
        <taxon>Rhizobiaceae</taxon>
        <taxon>Rhizobium/Agrobacterium group</taxon>
        <taxon>Neorhizobium</taxon>
    </lineage>
</organism>
<evidence type="ECO:0008006" key="4">
    <source>
        <dbReference type="Google" id="ProtNLM"/>
    </source>
</evidence>
<reference evidence="2 3" key="1">
    <citation type="submission" date="2023-07" db="EMBL/GenBank/DDBJ databases">
        <title>Sorghum-associated microbial communities from plants grown in Nebraska, USA.</title>
        <authorList>
            <person name="Schachtman D."/>
        </authorList>
    </citation>
    <scope>NUCLEOTIDE SEQUENCE [LARGE SCALE GENOMIC DNA]</scope>
    <source>
        <strain evidence="2 3">DS1307</strain>
    </source>
</reference>
<evidence type="ECO:0000313" key="2">
    <source>
        <dbReference type="EMBL" id="MDP9840616.1"/>
    </source>
</evidence>